<name>A0ABV8VDE5_9NOCA</name>
<organism evidence="2 3">
    <name type="scientific">Nocardia halotolerans</name>
    <dbReference type="NCBI Taxonomy" id="1755878"/>
    <lineage>
        <taxon>Bacteria</taxon>
        <taxon>Bacillati</taxon>
        <taxon>Actinomycetota</taxon>
        <taxon>Actinomycetes</taxon>
        <taxon>Mycobacteriales</taxon>
        <taxon>Nocardiaceae</taxon>
        <taxon>Nocardia</taxon>
    </lineage>
</organism>
<sequence>MTTAEHAVARPTPRRWWSAMWATVVSALVGVVLLLVVAATRADVMIWVVGVLTLLMAGLCWLVLAPIGCARYRRYRLVSAAPVIVLAGAGLLVAQVPEKLAWGLSEGALTEAAHSCQESEAGWFGVLRIDRVRAADGGCQFSVAGISIGGLAYFPPQTSPPDHGGRPYTAVYTHYDGDWYEFDVIMHD</sequence>
<protein>
    <recommendedName>
        <fullName evidence="4">DUF4190 domain-containing protein</fullName>
    </recommendedName>
</protein>
<evidence type="ECO:0008006" key="4">
    <source>
        <dbReference type="Google" id="ProtNLM"/>
    </source>
</evidence>
<dbReference type="EMBL" id="JBHSDL010000002">
    <property type="protein sequence ID" value="MFC4372740.1"/>
    <property type="molecule type" value="Genomic_DNA"/>
</dbReference>
<evidence type="ECO:0000256" key="1">
    <source>
        <dbReference type="SAM" id="Phobius"/>
    </source>
</evidence>
<keyword evidence="1" id="KW-1133">Transmembrane helix</keyword>
<accession>A0ABV8VDE5</accession>
<reference evidence="3" key="1">
    <citation type="journal article" date="2019" name="Int. J. Syst. Evol. Microbiol.">
        <title>The Global Catalogue of Microorganisms (GCM) 10K type strain sequencing project: providing services to taxonomists for standard genome sequencing and annotation.</title>
        <authorList>
            <consortium name="The Broad Institute Genomics Platform"/>
            <consortium name="The Broad Institute Genome Sequencing Center for Infectious Disease"/>
            <person name="Wu L."/>
            <person name="Ma J."/>
        </authorList>
    </citation>
    <scope>NUCLEOTIDE SEQUENCE [LARGE SCALE GENOMIC DNA]</scope>
    <source>
        <strain evidence="3">IBRC-M 10490</strain>
    </source>
</reference>
<evidence type="ECO:0000313" key="2">
    <source>
        <dbReference type="EMBL" id="MFC4372740.1"/>
    </source>
</evidence>
<feature type="transmembrane region" description="Helical" evidence="1">
    <location>
        <begin position="44"/>
        <end position="65"/>
    </location>
</feature>
<gene>
    <name evidence="2" type="ORF">ACFO5K_01400</name>
</gene>
<evidence type="ECO:0000313" key="3">
    <source>
        <dbReference type="Proteomes" id="UP001595844"/>
    </source>
</evidence>
<comment type="caution">
    <text evidence="2">The sequence shown here is derived from an EMBL/GenBank/DDBJ whole genome shotgun (WGS) entry which is preliminary data.</text>
</comment>
<feature type="transmembrane region" description="Helical" evidence="1">
    <location>
        <begin position="16"/>
        <end position="38"/>
    </location>
</feature>
<keyword evidence="1" id="KW-0472">Membrane</keyword>
<feature type="transmembrane region" description="Helical" evidence="1">
    <location>
        <begin position="77"/>
        <end position="96"/>
    </location>
</feature>
<dbReference type="RefSeq" id="WP_378555264.1">
    <property type="nucleotide sequence ID" value="NZ_JBHSDL010000002.1"/>
</dbReference>
<proteinExistence type="predicted"/>
<keyword evidence="1" id="KW-0812">Transmembrane</keyword>
<dbReference type="Proteomes" id="UP001595844">
    <property type="component" value="Unassembled WGS sequence"/>
</dbReference>
<keyword evidence="3" id="KW-1185">Reference proteome</keyword>